<accession>A0A067MUG1</accession>
<protein>
    <recommendedName>
        <fullName evidence="4">Crinkler effector protein N-terminal domain-containing protein</fullName>
    </recommendedName>
</protein>
<feature type="domain" description="Crinkler effector protein N-terminal" evidence="4">
    <location>
        <begin position="12"/>
        <end position="120"/>
    </location>
</feature>
<keyword evidence="6" id="KW-1185">Reference proteome</keyword>
<keyword evidence="3" id="KW-0964">Secreted</keyword>
<evidence type="ECO:0000313" key="6">
    <source>
        <dbReference type="Proteomes" id="UP000027195"/>
    </source>
</evidence>
<dbReference type="AlphaFoldDB" id="A0A067MUG1"/>
<proteinExistence type="predicted"/>
<dbReference type="PANTHER" id="PTHR33129:SF1">
    <property type="entry name" value="ATP-BINDING PROTEIN"/>
    <property type="match status" value="1"/>
</dbReference>
<evidence type="ECO:0000256" key="1">
    <source>
        <dbReference type="ARBA" id="ARBA00004340"/>
    </source>
</evidence>
<organism evidence="5 6">
    <name type="scientific">Botryobasidium botryosum (strain FD-172 SS1)</name>
    <dbReference type="NCBI Taxonomy" id="930990"/>
    <lineage>
        <taxon>Eukaryota</taxon>
        <taxon>Fungi</taxon>
        <taxon>Dikarya</taxon>
        <taxon>Basidiomycota</taxon>
        <taxon>Agaricomycotina</taxon>
        <taxon>Agaricomycetes</taxon>
        <taxon>Cantharellales</taxon>
        <taxon>Botryobasidiaceae</taxon>
        <taxon>Botryobasidium</taxon>
    </lineage>
</organism>
<gene>
    <name evidence="5" type="ORF">BOTBODRAFT_41603</name>
</gene>
<dbReference type="EMBL" id="KL198019">
    <property type="protein sequence ID" value="KDQ19358.1"/>
    <property type="molecule type" value="Genomic_DNA"/>
</dbReference>
<dbReference type="HOGENOM" id="CLU_417937_0_0_1"/>
<dbReference type="PANTHER" id="PTHR33129">
    <property type="entry name" value="PROTEIN KINASE DOMAIN-CONTAINING PROTEIN-RELATED"/>
    <property type="match status" value="1"/>
</dbReference>
<reference evidence="6" key="1">
    <citation type="journal article" date="2014" name="Proc. Natl. Acad. Sci. U.S.A.">
        <title>Extensive sampling of basidiomycete genomes demonstrates inadequacy of the white-rot/brown-rot paradigm for wood decay fungi.</title>
        <authorList>
            <person name="Riley R."/>
            <person name="Salamov A.A."/>
            <person name="Brown D.W."/>
            <person name="Nagy L.G."/>
            <person name="Floudas D."/>
            <person name="Held B.W."/>
            <person name="Levasseur A."/>
            <person name="Lombard V."/>
            <person name="Morin E."/>
            <person name="Otillar R."/>
            <person name="Lindquist E.A."/>
            <person name="Sun H."/>
            <person name="LaButti K.M."/>
            <person name="Schmutz J."/>
            <person name="Jabbour D."/>
            <person name="Luo H."/>
            <person name="Baker S.E."/>
            <person name="Pisabarro A.G."/>
            <person name="Walton J.D."/>
            <person name="Blanchette R.A."/>
            <person name="Henrissat B."/>
            <person name="Martin F."/>
            <person name="Cullen D."/>
            <person name="Hibbett D.S."/>
            <person name="Grigoriev I.V."/>
        </authorList>
    </citation>
    <scope>NUCLEOTIDE SEQUENCE [LARGE SCALE GENOMIC DNA]</scope>
    <source>
        <strain evidence="6">FD-172 SS1</strain>
    </source>
</reference>
<evidence type="ECO:0000259" key="4">
    <source>
        <dbReference type="Pfam" id="PF20147"/>
    </source>
</evidence>
<evidence type="ECO:0000313" key="5">
    <source>
        <dbReference type="EMBL" id="KDQ19358.1"/>
    </source>
</evidence>
<name>A0A067MUG1_BOTB1</name>
<dbReference type="InParanoid" id="A0A067MUG1"/>
<dbReference type="GO" id="GO:0043657">
    <property type="term" value="C:host cell"/>
    <property type="evidence" value="ECO:0007669"/>
    <property type="project" value="UniProtKB-SubCell"/>
</dbReference>
<dbReference type="Proteomes" id="UP000027195">
    <property type="component" value="Unassembled WGS sequence"/>
</dbReference>
<sequence length="670" mass="75778">MADASQSSHLILFCLVEGEEEDNIMEIHATRSCTMNQLKNLIRDAREANDQVPIKIAACWKLDPPISTEGVAYLDRIRAIAESGPDPELPSPIVVMKPTLRVGAYFASQPEDGHIHILVRKDPNLTKLHELFWGVSDSPYIKDITSLPVPDLGDPDSIDEEPFTIIRLPDGVVFPYASASSVLLVTQVYKEFWELLQGEDEHWEAQEGPRFLQNSHATIISGQPGIGKTFFLSYVLVRRLQKERETVYCGDGAFVHVFTHSGVRKVPLSSLARIKELDEHRHCCALVNIGGNLKQPPSQFYPERREGRLVVATSPNPEHSASFSKENVAKILWMPTWDWEELYCSSLLQTRKQLQIVDREHYDLLKSAYLKFSGIPRRCLYAFTRDGIKGHVVGIQEAIDDVTDFLNFFSSLDGQMPFNNKASHMLVRVEPVEGFGYTRKRITVLSIFVGERILERMRRREGFAISRSIRSLLHSPSSRSFSGRLFEAPVHRRLLCGTSFTPVPLPHQTTPPPLKIVIPRNSESANPEYHTFSIRSKPRSQSVAPEFQNRYLIPVSQVAASVDSVWIGPDVTVFFQITVSPDHPIKLSGLLQLTKKDKLPNNARKKICIIFVVPAGDAKTENFKRQTIDSPLGSDTKDVETANGYPQYVYYFPLDDFDQLNYLDHLDDDL</sequence>
<evidence type="ECO:0000256" key="3">
    <source>
        <dbReference type="ARBA" id="ARBA00022525"/>
    </source>
</evidence>
<dbReference type="OrthoDB" id="2340858at2759"/>
<dbReference type="InterPro" id="IPR045379">
    <property type="entry name" value="Crinkler_N"/>
</dbReference>
<evidence type="ECO:0000256" key="2">
    <source>
        <dbReference type="ARBA" id="ARBA00004613"/>
    </source>
</evidence>
<comment type="subcellular location">
    <subcellularLocation>
        <location evidence="1">Host cell</location>
    </subcellularLocation>
    <subcellularLocation>
        <location evidence="2">Secreted</location>
    </subcellularLocation>
</comment>
<dbReference type="Pfam" id="PF20147">
    <property type="entry name" value="Crinkler"/>
    <property type="match status" value="1"/>
</dbReference>
<dbReference type="InterPro" id="IPR052980">
    <property type="entry name" value="Crinkler_effector"/>
</dbReference>
<dbReference type="GO" id="GO:0005576">
    <property type="term" value="C:extracellular region"/>
    <property type="evidence" value="ECO:0007669"/>
    <property type="project" value="UniProtKB-SubCell"/>
</dbReference>